<gene>
    <name evidence="5" type="ORF">ACFOGH_14125</name>
</gene>
<dbReference type="PANTHER" id="PTHR33254:SF4">
    <property type="entry name" value="4-HYDROXY-4-METHYL-2-OXOGLUTARATE ALDOLASE 3-RELATED"/>
    <property type="match status" value="1"/>
</dbReference>
<evidence type="ECO:0000313" key="5">
    <source>
        <dbReference type="EMBL" id="MFC3182135.1"/>
    </source>
</evidence>
<comment type="cofactor">
    <cofactor evidence="1">
        <name>a divalent metal cation</name>
        <dbReference type="ChEBI" id="CHEBI:60240"/>
    </cofactor>
</comment>
<dbReference type="Gene3D" id="3.50.30.40">
    <property type="entry name" value="Ribonuclease E inhibitor RraA/RraA-like"/>
    <property type="match status" value="1"/>
</dbReference>
<protein>
    <recommendedName>
        <fullName evidence="2">Putative 4-hydroxy-4-methyl-2-oxoglutarate aldolase</fullName>
    </recommendedName>
    <alternativeName>
        <fullName evidence="3">Regulator of ribonuclease activity homolog</fullName>
    </alternativeName>
    <alternativeName>
        <fullName evidence="4">RraA-like protein</fullName>
    </alternativeName>
</protein>
<keyword evidence="6" id="KW-1185">Reference proteome</keyword>
<dbReference type="InterPro" id="IPR036704">
    <property type="entry name" value="RraA/RraA-like_sf"/>
</dbReference>
<reference evidence="6" key="1">
    <citation type="journal article" date="2019" name="Int. J. Syst. Evol. Microbiol.">
        <title>The Global Catalogue of Microorganisms (GCM) 10K type strain sequencing project: providing services to taxonomists for standard genome sequencing and annotation.</title>
        <authorList>
            <consortium name="The Broad Institute Genomics Platform"/>
            <consortium name="The Broad Institute Genome Sequencing Center for Infectious Disease"/>
            <person name="Wu L."/>
            <person name="Ma J."/>
        </authorList>
    </citation>
    <scope>NUCLEOTIDE SEQUENCE [LARGE SCALE GENOMIC DNA]</scope>
    <source>
        <strain evidence="6">KCTC 52039</strain>
    </source>
</reference>
<name>A0ABV7J068_9RHOB</name>
<organism evidence="5 6">
    <name type="scientific">Cypionkella sinensis</name>
    <dbReference type="NCBI Taxonomy" id="1756043"/>
    <lineage>
        <taxon>Bacteria</taxon>
        <taxon>Pseudomonadati</taxon>
        <taxon>Pseudomonadota</taxon>
        <taxon>Alphaproteobacteria</taxon>
        <taxon>Rhodobacterales</taxon>
        <taxon>Paracoccaceae</taxon>
        <taxon>Cypionkella</taxon>
    </lineage>
</organism>
<proteinExistence type="predicted"/>
<evidence type="ECO:0000256" key="1">
    <source>
        <dbReference type="ARBA" id="ARBA00001968"/>
    </source>
</evidence>
<dbReference type="Proteomes" id="UP001595547">
    <property type="component" value="Unassembled WGS sequence"/>
</dbReference>
<dbReference type="InterPro" id="IPR005493">
    <property type="entry name" value="RraA/RraA-like"/>
</dbReference>
<evidence type="ECO:0000256" key="3">
    <source>
        <dbReference type="ARBA" id="ARBA00029596"/>
    </source>
</evidence>
<comment type="caution">
    <text evidence="5">The sequence shown here is derived from an EMBL/GenBank/DDBJ whole genome shotgun (WGS) entry which is preliminary data.</text>
</comment>
<dbReference type="EMBL" id="JBHRTO010000001">
    <property type="protein sequence ID" value="MFC3182135.1"/>
    <property type="molecule type" value="Genomic_DNA"/>
</dbReference>
<dbReference type="PANTHER" id="PTHR33254">
    <property type="entry name" value="4-HYDROXY-4-METHYL-2-OXOGLUTARATE ALDOLASE 3-RELATED"/>
    <property type="match status" value="1"/>
</dbReference>
<evidence type="ECO:0000256" key="2">
    <source>
        <dbReference type="ARBA" id="ARBA00016549"/>
    </source>
</evidence>
<evidence type="ECO:0000256" key="4">
    <source>
        <dbReference type="ARBA" id="ARBA00030169"/>
    </source>
</evidence>
<dbReference type="RefSeq" id="WP_380073715.1">
    <property type="nucleotide sequence ID" value="NZ_JBHRTO010000001.1"/>
</dbReference>
<dbReference type="Pfam" id="PF03737">
    <property type="entry name" value="RraA-like"/>
    <property type="match status" value="1"/>
</dbReference>
<dbReference type="CDD" id="cd16841">
    <property type="entry name" value="RraA_family"/>
    <property type="match status" value="1"/>
</dbReference>
<sequence length="217" mass="22375">MPVTQANPTLDAIPHELLARWQRIPVSVAVDLVPTQQISPLIRPLRPAGQQPRLCARAVTVHCTAPDFGAVLHAIGQTGAGQVLVIAAAGHAAHAMIGDVLGGQLHTQGAAGIVCDGAIRDTGTLAGLDNFAVYSRAITPRGPTGADHGAVNVPVSFGGIVVQPGDLILGDDDGLVALPVTSLAELIDVAEAKLRLEAEWSRRLAAGDPVSSIFRLD</sequence>
<evidence type="ECO:0000313" key="6">
    <source>
        <dbReference type="Proteomes" id="UP001595547"/>
    </source>
</evidence>
<accession>A0ABV7J068</accession>
<dbReference type="SUPFAM" id="SSF89562">
    <property type="entry name" value="RraA-like"/>
    <property type="match status" value="1"/>
</dbReference>